<organism evidence="7 8">
    <name type="scientific">Butyricicoccus porcorum</name>
    <dbReference type="NCBI Taxonomy" id="1945634"/>
    <lineage>
        <taxon>Bacteria</taxon>
        <taxon>Bacillati</taxon>
        <taxon>Bacillota</taxon>
        <taxon>Clostridia</taxon>
        <taxon>Eubacteriales</taxon>
        <taxon>Butyricicoccaceae</taxon>
        <taxon>Butyricicoccus</taxon>
    </lineage>
</organism>
<feature type="domain" description="RsdA/BaiN/AoA(So)-like insert" evidence="6">
    <location>
        <begin position="198"/>
        <end position="359"/>
    </location>
</feature>
<evidence type="ECO:0000256" key="2">
    <source>
        <dbReference type="ARBA" id="ARBA00022630"/>
    </source>
</evidence>
<dbReference type="PANTHER" id="PTHR42887:SF2">
    <property type="entry name" value="OS12G0638800 PROTEIN"/>
    <property type="match status" value="1"/>
</dbReference>
<dbReference type="InterPro" id="IPR057661">
    <property type="entry name" value="RsdA/BaiN/AoA(So)_Rossmann"/>
</dbReference>
<comment type="cofactor">
    <cofactor evidence="1">
        <name>FAD</name>
        <dbReference type="ChEBI" id="CHEBI:57692"/>
    </cofactor>
</comment>
<dbReference type="PRINTS" id="PR00368">
    <property type="entry name" value="FADPNR"/>
</dbReference>
<dbReference type="NCBIfam" id="TIGR00275">
    <property type="entry name" value="aminoacetone oxidase family FAD-binding enzyme"/>
    <property type="match status" value="1"/>
</dbReference>
<keyword evidence="2" id="KW-0285">Flavoprotein</keyword>
<feature type="signal peptide" evidence="4">
    <location>
        <begin position="1"/>
        <end position="23"/>
    </location>
</feature>
<dbReference type="InterPro" id="IPR023166">
    <property type="entry name" value="BaiN-like_dom_sf"/>
</dbReference>
<dbReference type="AlphaFoldDB" id="A0A252F5E6"/>
<name>A0A252F5E6_9FIRM</name>
<keyword evidence="3" id="KW-0274">FAD</keyword>
<feature type="domain" description="RsdA/BaiN/AoA(So)-like Rossmann fold-like" evidence="5">
    <location>
        <begin position="10"/>
        <end position="412"/>
    </location>
</feature>
<dbReference type="Pfam" id="PF03486">
    <property type="entry name" value="HI0933_like"/>
    <property type="match status" value="1"/>
</dbReference>
<dbReference type="Gene3D" id="1.10.8.260">
    <property type="entry name" value="HI0933 insert domain-like"/>
    <property type="match status" value="1"/>
</dbReference>
<dbReference type="EMBL" id="NHOC01000004">
    <property type="protein sequence ID" value="OUM20942.1"/>
    <property type="molecule type" value="Genomic_DNA"/>
</dbReference>
<evidence type="ECO:0000256" key="4">
    <source>
        <dbReference type="SAM" id="SignalP"/>
    </source>
</evidence>
<evidence type="ECO:0000259" key="6">
    <source>
        <dbReference type="Pfam" id="PF22780"/>
    </source>
</evidence>
<dbReference type="PRINTS" id="PR00411">
    <property type="entry name" value="PNDRDTASEI"/>
</dbReference>
<accession>A0A252F5E6</accession>
<dbReference type="PANTHER" id="PTHR42887">
    <property type="entry name" value="OS12G0638800 PROTEIN"/>
    <property type="match status" value="1"/>
</dbReference>
<dbReference type="RefSeq" id="WP_242969799.1">
    <property type="nucleotide sequence ID" value="NZ_CP178353.1"/>
</dbReference>
<reference evidence="7 8" key="1">
    <citation type="submission" date="2017-05" db="EMBL/GenBank/DDBJ databases">
        <title>Butyricicoccus porcorum sp. nov. a butyrate-producing bacterium from the swine intestinal tract.</title>
        <authorList>
            <person name="Trachsel J."/>
            <person name="Humphrey S."/>
            <person name="Allen H.K."/>
        </authorList>
    </citation>
    <scope>NUCLEOTIDE SEQUENCE [LARGE SCALE GENOMIC DNA]</scope>
    <source>
        <strain evidence="7">BB10</strain>
    </source>
</reference>
<evidence type="ECO:0000259" key="5">
    <source>
        <dbReference type="Pfam" id="PF03486"/>
    </source>
</evidence>
<dbReference type="InterPro" id="IPR004792">
    <property type="entry name" value="BaiN-like"/>
</dbReference>
<dbReference type="InterPro" id="IPR055178">
    <property type="entry name" value="RsdA/BaiN/AoA(So)-like_dom"/>
</dbReference>
<dbReference type="SUPFAM" id="SSF160996">
    <property type="entry name" value="HI0933 insert domain-like"/>
    <property type="match status" value="1"/>
</dbReference>
<dbReference type="SUPFAM" id="SSF51905">
    <property type="entry name" value="FAD/NAD(P)-binding domain"/>
    <property type="match status" value="1"/>
</dbReference>
<keyword evidence="4" id="KW-0732">Signal</keyword>
<protein>
    <submittedName>
        <fullName evidence="7">Aminoacetone oxidase family FAD-binding enzyme</fullName>
    </submittedName>
</protein>
<keyword evidence="8" id="KW-1185">Reference proteome</keyword>
<proteinExistence type="predicted"/>
<sequence length="420" mass="45438">MKNSTMNNLTVAVIGAGAAGLMAAGTAAQQGACVLLFEHNEKVGRKLAITGKGRCNVTNNCDAQTFLTNVPQNPRFLYSALGAFSVQDTMAFFEKLGVPLKTERGSRVFPVSDRALDVVDALYGWVRRCGVTIVHDEVTDLCVEEETGAVCGVMAGGRLRRADRVIVATGGKSYPLTGSTGDGYVWAEKLGHTVTPLRASLVPLVCAGKDCPRLQGLSLKNVTLTIFENNKKLHEGFGEMLFTHFGISGPLVLSASSHMRKWDKATYRAEIDFKPALDEATLDKRILSDFSGELNTDFRNSLGALLPRKLIPIVVERSGIDPHQKVNAITKKQRHALVRVLKHFELEITEPRPVSDAIVTSGGISVREITPKTMESKKVPNLYFAGEIIDVDAYTGGFNLQIAWSTGYLAGLNAGQSTGE</sequence>
<dbReference type="Gene3D" id="3.50.50.60">
    <property type="entry name" value="FAD/NAD(P)-binding domain"/>
    <property type="match status" value="1"/>
</dbReference>
<dbReference type="Pfam" id="PF22780">
    <property type="entry name" value="HI0933_like_1st"/>
    <property type="match status" value="1"/>
</dbReference>
<dbReference type="InterPro" id="IPR036188">
    <property type="entry name" value="FAD/NAD-bd_sf"/>
</dbReference>
<evidence type="ECO:0000313" key="8">
    <source>
        <dbReference type="Proteomes" id="UP000194903"/>
    </source>
</evidence>
<gene>
    <name evidence="7" type="ORF">CBW42_05005</name>
</gene>
<evidence type="ECO:0000313" key="7">
    <source>
        <dbReference type="EMBL" id="OUM20942.1"/>
    </source>
</evidence>
<dbReference type="Proteomes" id="UP000194903">
    <property type="component" value="Unassembled WGS sequence"/>
</dbReference>
<comment type="caution">
    <text evidence="7">The sequence shown here is derived from an EMBL/GenBank/DDBJ whole genome shotgun (WGS) entry which is preliminary data.</text>
</comment>
<feature type="chain" id="PRO_5039384083" evidence="4">
    <location>
        <begin position="24"/>
        <end position="420"/>
    </location>
</feature>
<dbReference type="Gene3D" id="2.40.30.10">
    <property type="entry name" value="Translation factors"/>
    <property type="match status" value="1"/>
</dbReference>
<evidence type="ECO:0000256" key="1">
    <source>
        <dbReference type="ARBA" id="ARBA00001974"/>
    </source>
</evidence>
<evidence type="ECO:0000256" key="3">
    <source>
        <dbReference type="ARBA" id="ARBA00022827"/>
    </source>
</evidence>